<evidence type="ECO:0000313" key="2">
    <source>
        <dbReference type="Proteomes" id="UP000772618"/>
    </source>
</evidence>
<dbReference type="EMBL" id="JAHESD010000059">
    <property type="protein sequence ID" value="MBT1705548.1"/>
    <property type="molecule type" value="Genomic_DNA"/>
</dbReference>
<comment type="caution">
    <text evidence="1">The sequence shown here is derived from an EMBL/GenBank/DDBJ whole genome shotgun (WGS) entry which is preliminary data.</text>
</comment>
<proteinExistence type="predicted"/>
<organism evidence="1 2">
    <name type="scientific">Chryseosolibacter indicus</name>
    <dbReference type="NCBI Taxonomy" id="2782351"/>
    <lineage>
        <taxon>Bacteria</taxon>
        <taxon>Pseudomonadati</taxon>
        <taxon>Bacteroidota</taxon>
        <taxon>Cytophagia</taxon>
        <taxon>Cytophagales</taxon>
        <taxon>Chryseotaleaceae</taxon>
        <taxon>Chryseosolibacter</taxon>
    </lineage>
</organism>
<dbReference type="Proteomes" id="UP000772618">
    <property type="component" value="Unassembled WGS sequence"/>
</dbReference>
<accession>A0ABS5VWW0</accession>
<dbReference type="RefSeq" id="WP_254155493.1">
    <property type="nucleotide sequence ID" value="NZ_JAHESD010000059.1"/>
</dbReference>
<keyword evidence="2" id="KW-1185">Reference proteome</keyword>
<evidence type="ECO:0000313" key="1">
    <source>
        <dbReference type="EMBL" id="MBT1705548.1"/>
    </source>
</evidence>
<gene>
    <name evidence="1" type="ORF">KK060_19815</name>
</gene>
<reference evidence="1 2" key="1">
    <citation type="submission" date="2021-05" db="EMBL/GenBank/DDBJ databases">
        <title>A Polyphasic approach of four new species of the genus Ohtaekwangia: Ohtaekwangia histidinii sp. nov., Ohtaekwangia cretensis sp. nov., Ohtaekwangia indiensis sp. nov., Ohtaekwangia reichenbachii sp. nov. from diverse environment.</title>
        <authorList>
            <person name="Octaviana S."/>
        </authorList>
    </citation>
    <scope>NUCLEOTIDE SEQUENCE [LARGE SCALE GENOMIC DNA]</scope>
    <source>
        <strain evidence="1 2">PWU20</strain>
    </source>
</reference>
<name>A0ABS5VWW0_9BACT</name>
<sequence length="110" mass="12668">MDSKDKEIAEALQKLVSTFVKKEFDRRDQQEKEEIIGSDAYLRLVGSVREYLNNGGEKTNIPSEGPAFEYMQNSIVKGIKRGWWKDHPDWIIERAKIGTIIRNGGKFLPN</sequence>
<protein>
    <submittedName>
        <fullName evidence="1">Uncharacterized protein</fullName>
    </submittedName>
</protein>